<dbReference type="GO" id="GO:0036430">
    <property type="term" value="F:CMP kinase activity"/>
    <property type="evidence" value="ECO:0007669"/>
    <property type="project" value="RHEA"/>
</dbReference>
<dbReference type="GO" id="GO:0005524">
    <property type="term" value="F:ATP binding"/>
    <property type="evidence" value="ECO:0007669"/>
    <property type="project" value="UniProtKB-UniRule"/>
</dbReference>
<evidence type="ECO:0000256" key="6">
    <source>
        <dbReference type="ARBA" id="ARBA00047615"/>
    </source>
</evidence>
<dbReference type="AlphaFoldDB" id="A0A537JZX1"/>
<dbReference type="SUPFAM" id="SSF52540">
    <property type="entry name" value="P-loop containing nucleoside triphosphate hydrolases"/>
    <property type="match status" value="1"/>
</dbReference>
<comment type="catalytic activity">
    <reaction evidence="7 8">
        <text>CMP + ATP = CDP + ADP</text>
        <dbReference type="Rhea" id="RHEA:11600"/>
        <dbReference type="ChEBI" id="CHEBI:30616"/>
        <dbReference type="ChEBI" id="CHEBI:58069"/>
        <dbReference type="ChEBI" id="CHEBI:60377"/>
        <dbReference type="ChEBI" id="CHEBI:456216"/>
        <dbReference type="EC" id="2.7.4.25"/>
    </reaction>
</comment>
<dbReference type="CDD" id="cd02020">
    <property type="entry name" value="CMPK"/>
    <property type="match status" value="1"/>
</dbReference>
<dbReference type="Gene3D" id="3.40.50.300">
    <property type="entry name" value="P-loop containing nucleotide triphosphate hydrolases"/>
    <property type="match status" value="1"/>
</dbReference>
<dbReference type="EC" id="2.7.4.25" evidence="8"/>
<dbReference type="NCBIfam" id="TIGR00017">
    <property type="entry name" value="cmk"/>
    <property type="match status" value="1"/>
</dbReference>
<evidence type="ECO:0000256" key="5">
    <source>
        <dbReference type="ARBA" id="ARBA00022840"/>
    </source>
</evidence>
<dbReference type="InterPro" id="IPR011994">
    <property type="entry name" value="Cytidylate_kinase_dom"/>
</dbReference>
<evidence type="ECO:0000313" key="11">
    <source>
        <dbReference type="Proteomes" id="UP000318509"/>
    </source>
</evidence>
<evidence type="ECO:0000313" key="10">
    <source>
        <dbReference type="EMBL" id="TMI89083.1"/>
    </source>
</evidence>
<evidence type="ECO:0000256" key="3">
    <source>
        <dbReference type="ARBA" id="ARBA00022741"/>
    </source>
</evidence>
<dbReference type="GO" id="GO:0006220">
    <property type="term" value="P:pyrimidine nucleotide metabolic process"/>
    <property type="evidence" value="ECO:0007669"/>
    <property type="project" value="UniProtKB-UniRule"/>
</dbReference>
<feature type="domain" description="Cytidylate kinase" evidence="9">
    <location>
        <begin position="2"/>
        <end position="209"/>
    </location>
</feature>
<keyword evidence="8" id="KW-0963">Cytoplasm</keyword>
<comment type="catalytic activity">
    <reaction evidence="6 8">
        <text>dCMP + ATP = dCDP + ADP</text>
        <dbReference type="Rhea" id="RHEA:25094"/>
        <dbReference type="ChEBI" id="CHEBI:30616"/>
        <dbReference type="ChEBI" id="CHEBI:57566"/>
        <dbReference type="ChEBI" id="CHEBI:58593"/>
        <dbReference type="ChEBI" id="CHEBI:456216"/>
        <dbReference type="EC" id="2.7.4.25"/>
    </reaction>
</comment>
<comment type="subcellular location">
    <subcellularLocation>
        <location evidence="8">Cytoplasm</location>
    </subcellularLocation>
</comment>
<dbReference type="GO" id="GO:0036431">
    <property type="term" value="F:dCMP kinase activity"/>
    <property type="evidence" value="ECO:0007669"/>
    <property type="project" value="InterPro"/>
</dbReference>
<keyword evidence="5 8" id="KW-0067">ATP-binding</keyword>
<sequence length="214" mass="22578">MGSGKSTVAREVARRLGSMYIDTGAMYRAVTVAAIRRGVSADDPAALTALARAITLSFDPPSNGGTRVLIDGEDVTSELRSVRVNQIVAKVARAPGVREVLGALQRSLGSRGTVVMEGRDIGSVILPHAGVKVFLTASMDVRAQRRQMELAASGTPLPLEAVRRIIEEDDRMATTREVAPLRIAPGAVVIDSTALTVGQVVDQIVALAERARGL</sequence>
<name>A0A537JZX1_9BACT</name>
<keyword evidence="3 8" id="KW-0547">Nucleotide-binding</keyword>
<dbReference type="Pfam" id="PF02224">
    <property type="entry name" value="Cytidylate_kin"/>
    <property type="match status" value="1"/>
</dbReference>
<keyword evidence="4 8" id="KW-0418">Kinase</keyword>
<keyword evidence="2 8" id="KW-0808">Transferase</keyword>
<comment type="similarity">
    <text evidence="1 8">Belongs to the cytidylate kinase family. Type 1 subfamily.</text>
</comment>
<proteinExistence type="inferred from homology"/>
<accession>A0A537JZX1</accession>
<dbReference type="InterPro" id="IPR003136">
    <property type="entry name" value="Cytidylate_kin"/>
</dbReference>
<organism evidence="10 11">
    <name type="scientific">Candidatus Segetimicrobium genomatis</name>
    <dbReference type="NCBI Taxonomy" id="2569760"/>
    <lineage>
        <taxon>Bacteria</taxon>
        <taxon>Bacillati</taxon>
        <taxon>Candidatus Sysuimicrobiota</taxon>
        <taxon>Candidatus Sysuimicrobiia</taxon>
        <taxon>Candidatus Sysuimicrobiales</taxon>
        <taxon>Candidatus Segetimicrobiaceae</taxon>
        <taxon>Candidatus Segetimicrobium</taxon>
    </lineage>
</organism>
<dbReference type="HAMAP" id="MF_00238">
    <property type="entry name" value="Cytidyl_kinase_type1"/>
    <property type="match status" value="1"/>
</dbReference>
<gene>
    <name evidence="8" type="primary">cmk</name>
    <name evidence="10" type="ORF">E6H00_10750</name>
</gene>
<evidence type="ECO:0000256" key="2">
    <source>
        <dbReference type="ARBA" id="ARBA00022679"/>
    </source>
</evidence>
<comment type="caution">
    <text evidence="8">Lacks conserved residue(s) required for the propagation of feature annotation.</text>
</comment>
<dbReference type="Proteomes" id="UP000318509">
    <property type="component" value="Unassembled WGS sequence"/>
</dbReference>
<evidence type="ECO:0000256" key="7">
    <source>
        <dbReference type="ARBA" id="ARBA00048478"/>
    </source>
</evidence>
<evidence type="ECO:0000256" key="8">
    <source>
        <dbReference type="HAMAP-Rule" id="MF_00238"/>
    </source>
</evidence>
<reference evidence="10 11" key="1">
    <citation type="journal article" date="2019" name="Nat. Microbiol.">
        <title>Mediterranean grassland soil C-N compound turnover is dependent on rainfall and depth, and is mediated by genomically divergent microorganisms.</title>
        <authorList>
            <person name="Diamond S."/>
            <person name="Andeer P.F."/>
            <person name="Li Z."/>
            <person name="Crits-Christoph A."/>
            <person name="Burstein D."/>
            <person name="Anantharaman K."/>
            <person name="Lane K.R."/>
            <person name="Thomas B.C."/>
            <person name="Pan C."/>
            <person name="Northen T.R."/>
            <person name="Banfield J.F."/>
        </authorList>
    </citation>
    <scope>NUCLEOTIDE SEQUENCE [LARGE SCALE GENOMIC DNA]</scope>
    <source>
        <strain evidence="10">NP_3</strain>
    </source>
</reference>
<evidence type="ECO:0000256" key="4">
    <source>
        <dbReference type="ARBA" id="ARBA00022777"/>
    </source>
</evidence>
<dbReference type="InterPro" id="IPR027417">
    <property type="entry name" value="P-loop_NTPase"/>
</dbReference>
<comment type="caution">
    <text evidence="10">The sequence shown here is derived from an EMBL/GenBank/DDBJ whole genome shotgun (WGS) entry which is preliminary data.</text>
</comment>
<dbReference type="EMBL" id="VBAK01000130">
    <property type="protein sequence ID" value="TMI89083.1"/>
    <property type="molecule type" value="Genomic_DNA"/>
</dbReference>
<evidence type="ECO:0000259" key="9">
    <source>
        <dbReference type="Pfam" id="PF02224"/>
    </source>
</evidence>
<dbReference type="GO" id="GO:0005737">
    <property type="term" value="C:cytoplasm"/>
    <property type="evidence" value="ECO:0007669"/>
    <property type="project" value="UniProtKB-SubCell"/>
</dbReference>
<evidence type="ECO:0000256" key="1">
    <source>
        <dbReference type="ARBA" id="ARBA00009427"/>
    </source>
</evidence>
<protein>
    <recommendedName>
        <fullName evidence="8">Cytidylate kinase</fullName>
        <shortName evidence="8">CK</shortName>
        <ecNumber evidence="8">2.7.4.25</ecNumber>
    </recommendedName>
    <alternativeName>
        <fullName evidence="8">Cytidine monophosphate kinase</fullName>
        <shortName evidence="8">CMP kinase</shortName>
    </alternativeName>
</protein>